<name>A0A0P1A4X4_PLAHL</name>
<evidence type="ECO:0000256" key="1">
    <source>
        <dbReference type="SAM" id="Phobius"/>
    </source>
</evidence>
<organism evidence="2 3">
    <name type="scientific">Plasmopara halstedii</name>
    <name type="common">Downy mildew of sunflower</name>
    <dbReference type="NCBI Taxonomy" id="4781"/>
    <lineage>
        <taxon>Eukaryota</taxon>
        <taxon>Sar</taxon>
        <taxon>Stramenopiles</taxon>
        <taxon>Oomycota</taxon>
        <taxon>Peronosporomycetes</taxon>
        <taxon>Peronosporales</taxon>
        <taxon>Peronosporaceae</taxon>
        <taxon>Plasmopara</taxon>
    </lineage>
</organism>
<evidence type="ECO:0000313" key="3">
    <source>
        <dbReference type="Proteomes" id="UP000054928"/>
    </source>
</evidence>
<dbReference type="RefSeq" id="XP_036262960.1">
    <property type="nucleotide sequence ID" value="XM_036407432.1"/>
</dbReference>
<keyword evidence="1" id="KW-0472">Membrane</keyword>
<dbReference type="Proteomes" id="UP000054928">
    <property type="component" value="Unassembled WGS sequence"/>
</dbReference>
<dbReference type="EMBL" id="CCYD01000007">
    <property type="protein sequence ID" value="CEG35117.1"/>
    <property type="molecule type" value="Genomic_DNA"/>
</dbReference>
<keyword evidence="1" id="KW-1133">Transmembrane helix</keyword>
<dbReference type="AlphaFoldDB" id="A0A0P1A4X4"/>
<evidence type="ECO:0000313" key="2">
    <source>
        <dbReference type="EMBL" id="CEG35117.1"/>
    </source>
</evidence>
<keyword evidence="3" id="KW-1185">Reference proteome</keyword>
<proteinExistence type="predicted"/>
<protein>
    <submittedName>
        <fullName evidence="2">Uncharacterized protein</fullName>
    </submittedName>
</protein>
<sequence>MAGLLVVIQDVDNVVFDLNSHLIYLNEHAQNRARLRQPCLKSRTVDIVLLLLFFAGILYVNI</sequence>
<dbReference type="GeneID" id="59052687"/>
<reference evidence="3" key="1">
    <citation type="submission" date="2014-09" db="EMBL/GenBank/DDBJ databases">
        <authorList>
            <person name="Sharma Rahul"/>
            <person name="Thines Marco"/>
        </authorList>
    </citation>
    <scope>NUCLEOTIDE SEQUENCE [LARGE SCALE GENOMIC DNA]</scope>
</reference>
<accession>A0A0P1A4X4</accession>
<feature type="transmembrane region" description="Helical" evidence="1">
    <location>
        <begin position="44"/>
        <end position="61"/>
    </location>
</feature>
<keyword evidence="1" id="KW-0812">Transmembrane</keyword>